<dbReference type="Pfam" id="PF00293">
    <property type="entry name" value="NUDIX"/>
    <property type="match status" value="1"/>
</dbReference>
<proteinExistence type="inferred from homology"/>
<dbReference type="PANTHER" id="PTHR42904">
    <property type="entry name" value="NUDIX HYDROLASE, NUDC SUBFAMILY"/>
    <property type="match status" value="1"/>
</dbReference>
<dbReference type="InterPro" id="IPR020084">
    <property type="entry name" value="NUDIX_hydrolase_CS"/>
</dbReference>
<dbReference type="Gene3D" id="3.90.79.20">
    <property type="match status" value="1"/>
</dbReference>
<comment type="caution">
    <text evidence="12">The sequence shown here is derived from an EMBL/GenBank/DDBJ whole genome shotgun (WGS) entry which is preliminary data.</text>
</comment>
<keyword evidence="6 10" id="KW-0378">Hydrolase</keyword>
<dbReference type="InterPro" id="IPR000086">
    <property type="entry name" value="NUDIX_hydrolase_dom"/>
</dbReference>
<dbReference type="Pfam" id="PF09296">
    <property type="entry name" value="NUDIX-like"/>
    <property type="match status" value="1"/>
</dbReference>
<dbReference type="SUPFAM" id="SSF55811">
    <property type="entry name" value="Nudix"/>
    <property type="match status" value="2"/>
</dbReference>
<evidence type="ECO:0000313" key="12">
    <source>
        <dbReference type="EMBL" id="PAV27165.1"/>
    </source>
</evidence>
<organism evidence="12 13">
    <name type="scientific">Tamilnaduibacter salinus</name>
    <dbReference type="NCBI Taxonomy" id="1484056"/>
    <lineage>
        <taxon>Bacteria</taxon>
        <taxon>Pseudomonadati</taxon>
        <taxon>Pseudomonadota</taxon>
        <taxon>Gammaproteobacteria</taxon>
        <taxon>Pseudomonadales</taxon>
        <taxon>Marinobacteraceae</taxon>
        <taxon>Tamilnaduibacter</taxon>
    </lineage>
</organism>
<evidence type="ECO:0000256" key="2">
    <source>
        <dbReference type="ARBA" id="ARBA00001947"/>
    </source>
</evidence>
<comment type="similarity">
    <text evidence="3">Belongs to the Nudix hydrolase family. NudC subfamily.</text>
</comment>
<evidence type="ECO:0000256" key="5">
    <source>
        <dbReference type="ARBA" id="ARBA00022723"/>
    </source>
</evidence>
<dbReference type="InterPro" id="IPR015376">
    <property type="entry name" value="Znr_NADH_PPase"/>
</dbReference>
<keyword evidence="7" id="KW-0460">Magnesium</keyword>
<comment type="catalytic activity">
    <reaction evidence="9">
        <text>a 5'-end NAD(+)-phospho-ribonucleoside in mRNA + H2O = a 5'-end phospho-adenosine-phospho-ribonucleoside in mRNA + beta-nicotinamide D-ribonucleotide + 2 H(+)</text>
        <dbReference type="Rhea" id="RHEA:60876"/>
        <dbReference type="Rhea" id="RHEA-COMP:15698"/>
        <dbReference type="Rhea" id="RHEA-COMP:15719"/>
        <dbReference type="ChEBI" id="CHEBI:14649"/>
        <dbReference type="ChEBI" id="CHEBI:15377"/>
        <dbReference type="ChEBI" id="CHEBI:15378"/>
        <dbReference type="ChEBI" id="CHEBI:144029"/>
        <dbReference type="ChEBI" id="CHEBI:144051"/>
    </reaction>
    <physiologicalReaction direction="left-to-right" evidence="9">
        <dbReference type="Rhea" id="RHEA:60877"/>
    </physiologicalReaction>
</comment>
<evidence type="ECO:0000259" key="11">
    <source>
        <dbReference type="PROSITE" id="PS51462"/>
    </source>
</evidence>
<dbReference type="GO" id="GO:0006742">
    <property type="term" value="P:NADP+ catabolic process"/>
    <property type="evidence" value="ECO:0007669"/>
    <property type="project" value="TreeGrafter"/>
</dbReference>
<comment type="cofactor">
    <cofactor evidence="1">
        <name>Mg(2+)</name>
        <dbReference type="ChEBI" id="CHEBI:18420"/>
    </cofactor>
</comment>
<dbReference type="RefSeq" id="WP_095609708.1">
    <property type="nucleotide sequence ID" value="NZ_NMPM01000008.1"/>
</dbReference>
<dbReference type="AlphaFoldDB" id="A0A2A2I7S3"/>
<evidence type="ECO:0000313" key="13">
    <source>
        <dbReference type="Proteomes" id="UP000218332"/>
    </source>
</evidence>
<dbReference type="NCBIfam" id="NF001299">
    <property type="entry name" value="PRK00241.1"/>
    <property type="match status" value="1"/>
</dbReference>
<keyword evidence="8" id="KW-0520">NAD</keyword>
<comment type="cofactor">
    <cofactor evidence="2">
        <name>Zn(2+)</name>
        <dbReference type="ChEBI" id="CHEBI:29105"/>
    </cofactor>
</comment>
<dbReference type="InterPro" id="IPR015797">
    <property type="entry name" value="NUDIX_hydrolase-like_dom_sf"/>
</dbReference>
<name>A0A2A2I7S3_9GAMM</name>
<dbReference type="PRINTS" id="PR00502">
    <property type="entry name" value="NUDIXFAMILY"/>
</dbReference>
<keyword evidence="13" id="KW-1185">Reference proteome</keyword>
<dbReference type="Pfam" id="PF09297">
    <property type="entry name" value="Zn_ribbon_NUD"/>
    <property type="match status" value="1"/>
</dbReference>
<dbReference type="GO" id="GO:0019677">
    <property type="term" value="P:NAD+ catabolic process"/>
    <property type="evidence" value="ECO:0007669"/>
    <property type="project" value="TreeGrafter"/>
</dbReference>
<accession>A0A2A2I7S3</accession>
<evidence type="ECO:0000256" key="4">
    <source>
        <dbReference type="ARBA" id="ARBA00012381"/>
    </source>
</evidence>
<dbReference type="CDD" id="cd03429">
    <property type="entry name" value="NUDIX_NADH_pyrophosphatase_Nudt13"/>
    <property type="match status" value="1"/>
</dbReference>
<evidence type="ECO:0000256" key="6">
    <source>
        <dbReference type="ARBA" id="ARBA00022801"/>
    </source>
</evidence>
<dbReference type="InterPro" id="IPR049734">
    <property type="entry name" value="NudC-like_C"/>
</dbReference>
<evidence type="ECO:0000256" key="8">
    <source>
        <dbReference type="ARBA" id="ARBA00023027"/>
    </source>
</evidence>
<protein>
    <recommendedName>
        <fullName evidence="4">NAD(+) diphosphatase</fullName>
        <ecNumber evidence="4">3.6.1.22</ecNumber>
    </recommendedName>
</protein>
<feature type="domain" description="Nudix hydrolase" evidence="11">
    <location>
        <begin position="133"/>
        <end position="257"/>
    </location>
</feature>
<sequence length="263" mass="29392">MVRWVPEWQAGPPQAGDGVLICHGRSVLPASEGWIHDWSPALTEDGNEPVALGMLDGRRLYAVRAPDDDPREVPLRDALMSSDDPMIAVLGTACQIMRWQEDHRFCGRCGRATEHHGQERARWCAHCRLPFYPRLAPCVIALIRDGDHLFLARSSRHAHGFFSLIAGFIEPGESAEEAVAREVREETGFQVRNVRYHTSQPWPFPHNLMLGFYADYHGGEMRLQADELAEGGWFAPDELPPVPPLTTIAGRLIRDALSGETSV</sequence>
<dbReference type="InterPro" id="IPR015375">
    <property type="entry name" value="NADH_PPase-like_N"/>
</dbReference>
<dbReference type="GO" id="GO:0005829">
    <property type="term" value="C:cytosol"/>
    <property type="evidence" value="ECO:0007669"/>
    <property type="project" value="TreeGrafter"/>
</dbReference>
<keyword evidence="5" id="KW-0479">Metal-binding</keyword>
<evidence type="ECO:0000256" key="9">
    <source>
        <dbReference type="ARBA" id="ARBA00023679"/>
    </source>
</evidence>
<dbReference type="PANTHER" id="PTHR42904:SF6">
    <property type="entry name" value="NAD-CAPPED RNA HYDROLASE NUDT12"/>
    <property type="match status" value="1"/>
</dbReference>
<gene>
    <name evidence="12" type="ORF">CF392_01560</name>
</gene>
<evidence type="ECO:0000256" key="1">
    <source>
        <dbReference type="ARBA" id="ARBA00001946"/>
    </source>
</evidence>
<reference evidence="12 13" key="1">
    <citation type="submission" date="2017-07" db="EMBL/GenBank/DDBJ databases">
        <title>Tamlnaduibacter salinus (Mi-7) genome sequencing.</title>
        <authorList>
            <person name="Verma A."/>
            <person name="Krishnamurthi S."/>
        </authorList>
    </citation>
    <scope>NUCLEOTIDE SEQUENCE [LARGE SCALE GENOMIC DNA]</scope>
    <source>
        <strain evidence="12 13">Mi-7</strain>
    </source>
</reference>
<dbReference type="InterPro" id="IPR050241">
    <property type="entry name" value="NAD-cap_RNA_hydrolase_NudC"/>
</dbReference>
<dbReference type="Proteomes" id="UP000218332">
    <property type="component" value="Unassembled WGS sequence"/>
</dbReference>
<dbReference type="PROSITE" id="PS51462">
    <property type="entry name" value="NUDIX"/>
    <property type="match status" value="1"/>
</dbReference>
<dbReference type="EMBL" id="NMPM01000008">
    <property type="protein sequence ID" value="PAV27165.1"/>
    <property type="molecule type" value="Genomic_DNA"/>
</dbReference>
<dbReference type="PROSITE" id="PS00893">
    <property type="entry name" value="NUDIX_BOX"/>
    <property type="match status" value="1"/>
</dbReference>
<evidence type="ECO:0000256" key="10">
    <source>
        <dbReference type="RuleBase" id="RU003476"/>
    </source>
</evidence>
<dbReference type="GO" id="GO:0035529">
    <property type="term" value="F:NADH pyrophosphatase activity"/>
    <property type="evidence" value="ECO:0007669"/>
    <property type="project" value="TreeGrafter"/>
</dbReference>
<evidence type="ECO:0000256" key="3">
    <source>
        <dbReference type="ARBA" id="ARBA00009595"/>
    </source>
</evidence>
<dbReference type="Gene3D" id="3.90.79.10">
    <property type="entry name" value="Nucleoside Triphosphate Pyrophosphohydrolase"/>
    <property type="match status" value="1"/>
</dbReference>
<dbReference type="GO" id="GO:0046872">
    <property type="term" value="F:metal ion binding"/>
    <property type="evidence" value="ECO:0007669"/>
    <property type="project" value="UniProtKB-KW"/>
</dbReference>
<dbReference type="EC" id="3.6.1.22" evidence="4"/>
<dbReference type="InterPro" id="IPR020476">
    <property type="entry name" value="Nudix_hydrolase"/>
</dbReference>
<evidence type="ECO:0000256" key="7">
    <source>
        <dbReference type="ARBA" id="ARBA00022842"/>
    </source>
</evidence>